<organism evidence="1 2">
    <name type="scientific">Trifolium medium</name>
    <dbReference type="NCBI Taxonomy" id="97028"/>
    <lineage>
        <taxon>Eukaryota</taxon>
        <taxon>Viridiplantae</taxon>
        <taxon>Streptophyta</taxon>
        <taxon>Embryophyta</taxon>
        <taxon>Tracheophyta</taxon>
        <taxon>Spermatophyta</taxon>
        <taxon>Magnoliopsida</taxon>
        <taxon>eudicotyledons</taxon>
        <taxon>Gunneridae</taxon>
        <taxon>Pentapetalae</taxon>
        <taxon>rosids</taxon>
        <taxon>fabids</taxon>
        <taxon>Fabales</taxon>
        <taxon>Fabaceae</taxon>
        <taxon>Papilionoideae</taxon>
        <taxon>50 kb inversion clade</taxon>
        <taxon>NPAAA clade</taxon>
        <taxon>Hologalegina</taxon>
        <taxon>IRL clade</taxon>
        <taxon>Trifolieae</taxon>
        <taxon>Trifolium</taxon>
    </lineage>
</organism>
<sequence length="44" mass="4654">MIPRLSCNSTAFQPLVEAAIDATLNGTSRAYGVAVEVRGAIARY</sequence>
<dbReference type="Proteomes" id="UP000265520">
    <property type="component" value="Unassembled WGS sequence"/>
</dbReference>
<keyword evidence="2" id="KW-1185">Reference proteome</keyword>
<evidence type="ECO:0000313" key="2">
    <source>
        <dbReference type="Proteomes" id="UP000265520"/>
    </source>
</evidence>
<dbReference type="EMBL" id="LXQA010355944">
    <property type="protein sequence ID" value="MCI46325.1"/>
    <property type="molecule type" value="Genomic_DNA"/>
</dbReference>
<name>A0A392SEK1_9FABA</name>
<accession>A0A392SEK1</accession>
<evidence type="ECO:0000313" key="1">
    <source>
        <dbReference type="EMBL" id="MCI46325.1"/>
    </source>
</evidence>
<feature type="non-terminal residue" evidence="1">
    <location>
        <position position="44"/>
    </location>
</feature>
<dbReference type="AlphaFoldDB" id="A0A392SEK1"/>
<reference evidence="1 2" key="1">
    <citation type="journal article" date="2018" name="Front. Plant Sci.">
        <title>Red Clover (Trifolium pratense) and Zigzag Clover (T. medium) - A Picture of Genomic Similarities and Differences.</title>
        <authorList>
            <person name="Dluhosova J."/>
            <person name="Istvanek J."/>
            <person name="Nedelnik J."/>
            <person name="Repkova J."/>
        </authorList>
    </citation>
    <scope>NUCLEOTIDE SEQUENCE [LARGE SCALE GENOMIC DNA]</scope>
    <source>
        <strain evidence="2">cv. 10/8</strain>
        <tissue evidence="1">Leaf</tissue>
    </source>
</reference>
<protein>
    <submittedName>
        <fullName evidence="1">Uncharacterized protein</fullName>
    </submittedName>
</protein>
<proteinExistence type="predicted"/>
<comment type="caution">
    <text evidence="1">The sequence shown here is derived from an EMBL/GenBank/DDBJ whole genome shotgun (WGS) entry which is preliminary data.</text>
</comment>